<feature type="compositionally biased region" description="Basic and acidic residues" evidence="1">
    <location>
        <begin position="89"/>
        <end position="102"/>
    </location>
</feature>
<dbReference type="EMBL" id="JYDU01000342">
    <property type="protein sequence ID" value="KRX86723.1"/>
    <property type="molecule type" value="Genomic_DNA"/>
</dbReference>
<protein>
    <submittedName>
        <fullName evidence="2">Uncharacterized protein</fullName>
    </submittedName>
</protein>
<accession>A0A0V0XGJ8</accession>
<sequence length="157" mass="16819">MLETSAPGSHSDQLFKIRIPTRPGPSRHLAAQLLGVLEHLQALNLFLPSGSLPGFGWSSQPGRALPPLQRTLGSQDLQDCPGLGNNPNTEERADPVSHELGSRRKASTGTHLHGSSPKQPNCHSSSGRHPRVELTPVAHTEPDGRTARPPTTPVVEH</sequence>
<name>A0A0V0XGJ8_TRIPS</name>
<gene>
    <name evidence="2" type="ORF">T4E_2248</name>
</gene>
<feature type="region of interest" description="Disordered" evidence="1">
    <location>
        <begin position="53"/>
        <end position="157"/>
    </location>
</feature>
<evidence type="ECO:0000313" key="2">
    <source>
        <dbReference type="EMBL" id="KRX86723.1"/>
    </source>
</evidence>
<dbReference type="Proteomes" id="UP000054815">
    <property type="component" value="Unassembled WGS sequence"/>
</dbReference>
<comment type="caution">
    <text evidence="2">The sequence shown here is derived from an EMBL/GenBank/DDBJ whole genome shotgun (WGS) entry which is preliminary data.</text>
</comment>
<feature type="compositionally biased region" description="Polar residues" evidence="1">
    <location>
        <begin position="116"/>
        <end position="127"/>
    </location>
</feature>
<dbReference type="AlphaFoldDB" id="A0A0V0XGJ8"/>
<evidence type="ECO:0000313" key="3">
    <source>
        <dbReference type="Proteomes" id="UP000054815"/>
    </source>
</evidence>
<reference evidence="2 3" key="1">
    <citation type="submission" date="2015-01" db="EMBL/GenBank/DDBJ databases">
        <title>Evolution of Trichinella species and genotypes.</title>
        <authorList>
            <person name="Korhonen P.K."/>
            <person name="Edoardo P."/>
            <person name="Giuseppe L.R."/>
            <person name="Gasser R.B."/>
        </authorList>
    </citation>
    <scope>NUCLEOTIDE SEQUENCE [LARGE SCALE GENOMIC DNA]</scope>
    <source>
        <strain evidence="2">ISS141</strain>
    </source>
</reference>
<proteinExistence type="predicted"/>
<evidence type="ECO:0000256" key="1">
    <source>
        <dbReference type="SAM" id="MobiDB-lite"/>
    </source>
</evidence>
<organism evidence="2 3">
    <name type="scientific">Trichinella pseudospiralis</name>
    <name type="common">Parasitic roundworm</name>
    <dbReference type="NCBI Taxonomy" id="6337"/>
    <lineage>
        <taxon>Eukaryota</taxon>
        <taxon>Metazoa</taxon>
        <taxon>Ecdysozoa</taxon>
        <taxon>Nematoda</taxon>
        <taxon>Enoplea</taxon>
        <taxon>Dorylaimia</taxon>
        <taxon>Trichinellida</taxon>
        <taxon>Trichinellidae</taxon>
        <taxon>Trichinella</taxon>
    </lineage>
</organism>